<organism evidence="4 5">
    <name type="scientific">Anaerotruncus colihominis</name>
    <dbReference type="NCBI Taxonomy" id="169435"/>
    <lineage>
        <taxon>Bacteria</taxon>
        <taxon>Bacillati</taxon>
        <taxon>Bacillota</taxon>
        <taxon>Clostridia</taxon>
        <taxon>Eubacteriales</taxon>
        <taxon>Oscillospiraceae</taxon>
        <taxon>Anaerotruncus</taxon>
    </lineage>
</organism>
<evidence type="ECO:0000313" key="5">
    <source>
        <dbReference type="Proteomes" id="UP000260828"/>
    </source>
</evidence>
<accession>A0A3E3ISQ0</accession>
<evidence type="ECO:0000256" key="2">
    <source>
        <dbReference type="PROSITE-ProRule" id="PRU00335"/>
    </source>
</evidence>
<evidence type="ECO:0000256" key="1">
    <source>
        <dbReference type="ARBA" id="ARBA00023125"/>
    </source>
</evidence>
<dbReference type="SUPFAM" id="SSF46689">
    <property type="entry name" value="Homeodomain-like"/>
    <property type="match status" value="1"/>
</dbReference>
<keyword evidence="1 2" id="KW-0238">DNA-binding</keyword>
<dbReference type="InterPro" id="IPR009057">
    <property type="entry name" value="Homeodomain-like_sf"/>
</dbReference>
<dbReference type="GO" id="GO:0003677">
    <property type="term" value="F:DNA binding"/>
    <property type="evidence" value="ECO:0007669"/>
    <property type="project" value="UniProtKB-UniRule"/>
</dbReference>
<gene>
    <name evidence="4" type="ORF">DXC40_03340</name>
</gene>
<dbReference type="Proteomes" id="UP000260828">
    <property type="component" value="Unassembled WGS sequence"/>
</dbReference>
<name>A0A3E3ISQ0_9FIRM</name>
<protein>
    <submittedName>
        <fullName evidence="4">TetR/AcrR family transcriptional regulator</fullName>
    </submittedName>
</protein>
<dbReference type="InterPro" id="IPR001647">
    <property type="entry name" value="HTH_TetR"/>
</dbReference>
<dbReference type="AlphaFoldDB" id="A0A3E3ISQ0"/>
<feature type="DNA-binding region" description="H-T-H motif" evidence="2">
    <location>
        <begin position="33"/>
        <end position="52"/>
    </location>
</feature>
<evidence type="ECO:0000259" key="3">
    <source>
        <dbReference type="PROSITE" id="PS50977"/>
    </source>
</evidence>
<dbReference type="PROSITE" id="PS50977">
    <property type="entry name" value="HTH_TETR_2"/>
    <property type="match status" value="1"/>
</dbReference>
<dbReference type="Pfam" id="PF00440">
    <property type="entry name" value="TetR_N"/>
    <property type="match status" value="1"/>
</dbReference>
<dbReference type="Gene3D" id="1.10.357.10">
    <property type="entry name" value="Tetracycline Repressor, domain 2"/>
    <property type="match status" value="1"/>
</dbReference>
<proteinExistence type="predicted"/>
<dbReference type="RefSeq" id="WP_065534186.1">
    <property type="nucleotide sequence ID" value="NZ_QVME01000001.1"/>
</dbReference>
<dbReference type="EMBL" id="QVME01000001">
    <property type="protein sequence ID" value="RGE70100.1"/>
    <property type="molecule type" value="Genomic_DNA"/>
</dbReference>
<evidence type="ECO:0000313" key="4">
    <source>
        <dbReference type="EMBL" id="RGE70100.1"/>
    </source>
</evidence>
<feature type="domain" description="HTH tetR-type" evidence="3">
    <location>
        <begin position="10"/>
        <end position="70"/>
    </location>
</feature>
<sequence>MPRFTEQEKEIISSKLLIEGEKLFALHGLKKVTVDDLVAAVNISKGSFYAFYPSKEHLYVEINFRLQKELFASIEATIKKKKYKNHRDLAKDVIMLSLTGLITSPILSQIDLSLMDYLQRKLSPDIFENHMHNDIRILEILEDLGVKFLVPHTVLIKSLYSVLSCMEQFKEDKELEKIQNLLVNGIVQQVVAD</sequence>
<reference evidence="4 5" key="1">
    <citation type="submission" date="2018-08" db="EMBL/GenBank/DDBJ databases">
        <title>A genome reference for cultivated species of the human gut microbiota.</title>
        <authorList>
            <person name="Zou Y."/>
            <person name="Xue W."/>
            <person name="Luo G."/>
        </authorList>
    </citation>
    <scope>NUCLEOTIDE SEQUENCE [LARGE SCALE GENOMIC DNA]</scope>
    <source>
        <strain evidence="4 5">TF05-12AC</strain>
    </source>
</reference>
<comment type="caution">
    <text evidence="4">The sequence shown here is derived from an EMBL/GenBank/DDBJ whole genome shotgun (WGS) entry which is preliminary data.</text>
</comment>